<proteinExistence type="predicted"/>
<evidence type="ECO:0000259" key="1">
    <source>
        <dbReference type="Pfam" id="PF20613"/>
    </source>
</evidence>
<dbReference type="Pfam" id="PF20613">
    <property type="entry name" value="HipA_2"/>
    <property type="match status" value="1"/>
</dbReference>
<protein>
    <recommendedName>
        <fullName evidence="1">HipA-like kinase domain-containing protein</fullName>
    </recommendedName>
</protein>
<dbReference type="RefSeq" id="WP_014685359.1">
    <property type="nucleotide sequence ID" value="NC_017790.1"/>
</dbReference>
<dbReference type="EMBL" id="CP002191">
    <property type="protein sequence ID" value="AFD25876.1"/>
    <property type="molecule type" value="Genomic_DNA"/>
</dbReference>
<keyword evidence="3" id="KW-1185">Reference proteome</keyword>
<dbReference type="OrthoDB" id="2939938at2"/>
<evidence type="ECO:0000313" key="2">
    <source>
        <dbReference type="EMBL" id="AFD25876.1"/>
    </source>
</evidence>
<evidence type="ECO:0000313" key="3">
    <source>
        <dbReference type="Proteomes" id="UP000007575"/>
    </source>
</evidence>
<reference evidence="2 3" key="1">
    <citation type="journal article" date="2012" name="PLoS ONE">
        <title>Genome sequence and transcriptome analysis of the radioresistant bacterium Deinococcus gobiensis: insights into the extreme environmental adaptations.</title>
        <authorList>
            <person name="Yuan M."/>
            <person name="Chen M."/>
            <person name="Zhang W."/>
            <person name="Lu W."/>
            <person name="Wang J."/>
            <person name="Yang M."/>
            <person name="Zhao P."/>
            <person name="Tang R."/>
            <person name="Li X."/>
            <person name="Hao Y."/>
            <person name="Zhou Z."/>
            <person name="Zhan Y."/>
            <person name="Yu H."/>
            <person name="Teng C."/>
            <person name="Yan Y."/>
            <person name="Ping S."/>
            <person name="Wang Y."/>
            <person name="Lin M."/>
        </authorList>
    </citation>
    <scope>NUCLEOTIDE SEQUENCE [LARGE SCALE GENOMIC DNA]</scope>
    <source>
        <strain evidence="2 3">I-0</strain>
    </source>
</reference>
<dbReference type="Proteomes" id="UP000007575">
    <property type="component" value="Chromosome"/>
</dbReference>
<dbReference type="KEGG" id="dgo:DGo_CA1949"/>
<name>H8GXE7_DEIGI</name>
<dbReference type="InterPro" id="IPR046748">
    <property type="entry name" value="HipA_2"/>
</dbReference>
<dbReference type="STRING" id="745776.DGo_CA1949"/>
<dbReference type="HOGENOM" id="CLU_911274_0_0_0"/>
<accession>H8GXE7</accession>
<dbReference type="AlphaFoldDB" id="H8GXE7"/>
<feature type="domain" description="HipA-like kinase" evidence="1">
    <location>
        <begin position="57"/>
        <end position="265"/>
    </location>
</feature>
<organism evidence="2 3">
    <name type="scientific">Deinococcus gobiensis (strain DSM 21396 / JCM 16679 / CGMCC 1.7299 / I-0)</name>
    <dbReference type="NCBI Taxonomy" id="745776"/>
    <lineage>
        <taxon>Bacteria</taxon>
        <taxon>Thermotogati</taxon>
        <taxon>Deinococcota</taxon>
        <taxon>Deinococci</taxon>
        <taxon>Deinococcales</taxon>
        <taxon>Deinococcaceae</taxon>
        <taxon>Deinococcus</taxon>
    </lineage>
</organism>
<gene>
    <name evidence="2" type="ordered locus">DGo_CA1949</name>
</gene>
<sequence length="305" mass="33400">MTRHLLIPPRRLLRASIWETEELPGSAKAQLIVDDSSSPGGWIVKSIRASQGDLVSGDQAAFNDYVGSRIAEAAGFSVGEVGIMRMDDEFLDGYKHLRNQSHGSFIAGEHFAVKYYPGSQTLDYYFSALLRAELRAKCINPWVVNEVVAFDSGLSNWDRSIPMQGLSGENPKNLLIRPARTGGGLEIVIIDQGYCFAANWNTMVPPVFPSSLGAWPNEVFGVFHTLAKLNMYDQNEVLVKLGMLQSLTVADINSIIQEVPASWLGFTTSAQLTALVSALTHRLAGYARIITGNLTSVRTHAMVKV</sequence>